<evidence type="ECO:0000259" key="1">
    <source>
        <dbReference type="Pfam" id="PF00668"/>
    </source>
</evidence>
<sequence>MNTRADQFDRSTPLTEAQEVYWRMQVRDPGNPILNTGLYLELLGALDSQAIMQAVTRTIADMPTLSLRFLDPGDGPRQAPGPPLMLGFADLSAQPDAEKQALELMQADSRRPLRLAEEPAAALTFFVIDLERHFLYLRIHHLAIDCYGMVLVANRIAAHYAALVQDAPLPEPPHPLSLAIDEDAAYRNSARRVEDRNWWHSQLAHLPKAIGPAVSGHDYLRARRELPAGLLETLTAFAQTHRLIWADVLRALAGAYLARRTGGEAVIGLPYPARLGQQMAAVPCTIANVLPYYLRLDEDAPLPDWLARQSARMVQGRHHGRYRSEVLRRELGLTGRARLFGPVVKVQPFEKPPEFPGLSCRLHILGAGAVDDLILTFRGEPPSGMVFDLDGNPALYSIEELHEHGDRIEAFLDAALHADRLARIPADDGRAATSAEARR</sequence>
<dbReference type="PANTHER" id="PTHR45527">
    <property type="entry name" value="NONRIBOSOMAL PEPTIDE SYNTHETASE"/>
    <property type="match status" value="1"/>
</dbReference>
<dbReference type="OrthoDB" id="9803968at2"/>
<dbReference type="Pfam" id="PF00668">
    <property type="entry name" value="Condensation"/>
    <property type="match status" value="1"/>
</dbReference>
<dbReference type="InterPro" id="IPR001242">
    <property type="entry name" value="Condensation_dom"/>
</dbReference>
<protein>
    <submittedName>
        <fullName evidence="2">Condensation domain-containing protein</fullName>
    </submittedName>
</protein>
<dbReference type="GO" id="GO:0043041">
    <property type="term" value="P:amino acid activation for nonribosomal peptide biosynthetic process"/>
    <property type="evidence" value="ECO:0007669"/>
    <property type="project" value="TreeGrafter"/>
</dbReference>
<comment type="caution">
    <text evidence="2">The sequence shown here is derived from an EMBL/GenBank/DDBJ whole genome shotgun (WGS) entry which is preliminary data.</text>
</comment>
<organism evidence="2 3">
    <name type="scientific">Paracoccus lutimaris</name>
    <dbReference type="NCBI Taxonomy" id="1490030"/>
    <lineage>
        <taxon>Bacteria</taxon>
        <taxon>Pseudomonadati</taxon>
        <taxon>Pseudomonadota</taxon>
        <taxon>Alphaproteobacteria</taxon>
        <taxon>Rhodobacterales</taxon>
        <taxon>Paracoccaceae</taxon>
        <taxon>Paracoccus</taxon>
    </lineage>
</organism>
<dbReference type="Gene3D" id="3.30.559.30">
    <property type="entry name" value="Nonribosomal peptide synthetase, condensation domain"/>
    <property type="match status" value="1"/>
</dbReference>
<dbReference type="GO" id="GO:0044550">
    <property type="term" value="P:secondary metabolite biosynthetic process"/>
    <property type="evidence" value="ECO:0007669"/>
    <property type="project" value="TreeGrafter"/>
</dbReference>
<feature type="domain" description="Condensation" evidence="1">
    <location>
        <begin position="12"/>
        <end position="416"/>
    </location>
</feature>
<dbReference type="GO" id="GO:0031177">
    <property type="term" value="F:phosphopantetheine binding"/>
    <property type="evidence" value="ECO:0007669"/>
    <property type="project" value="TreeGrafter"/>
</dbReference>
<keyword evidence="3" id="KW-1185">Reference proteome</keyword>
<evidence type="ECO:0000313" key="3">
    <source>
        <dbReference type="Proteomes" id="UP000253345"/>
    </source>
</evidence>
<proteinExistence type="predicted"/>
<dbReference type="PANTHER" id="PTHR45527:SF1">
    <property type="entry name" value="FATTY ACID SYNTHASE"/>
    <property type="match status" value="1"/>
</dbReference>
<dbReference type="GO" id="GO:0003824">
    <property type="term" value="F:catalytic activity"/>
    <property type="evidence" value="ECO:0007669"/>
    <property type="project" value="InterPro"/>
</dbReference>
<dbReference type="Gene3D" id="3.30.559.10">
    <property type="entry name" value="Chloramphenicol acetyltransferase-like domain"/>
    <property type="match status" value="1"/>
</dbReference>
<reference evidence="2 3" key="1">
    <citation type="submission" date="2018-07" db="EMBL/GenBank/DDBJ databases">
        <title>Genomic Encyclopedia of Type Strains, Phase III (KMG-III): the genomes of soil and plant-associated and newly described type strains.</title>
        <authorList>
            <person name="Whitman W."/>
        </authorList>
    </citation>
    <scope>NUCLEOTIDE SEQUENCE [LARGE SCALE GENOMIC DNA]</scope>
    <source>
        <strain evidence="2 3">CECT 8525</strain>
    </source>
</reference>
<dbReference type="SUPFAM" id="SSF52777">
    <property type="entry name" value="CoA-dependent acyltransferases"/>
    <property type="match status" value="2"/>
</dbReference>
<name>A0A368Z8N4_9RHOB</name>
<dbReference type="AlphaFoldDB" id="A0A368Z8N4"/>
<accession>A0A368Z8N4</accession>
<dbReference type="InterPro" id="IPR023213">
    <property type="entry name" value="CAT-like_dom_sf"/>
</dbReference>
<dbReference type="EMBL" id="QPJL01000002">
    <property type="protein sequence ID" value="RCW88168.1"/>
    <property type="molecule type" value="Genomic_DNA"/>
</dbReference>
<gene>
    <name evidence="2" type="ORF">DFP89_10298</name>
</gene>
<dbReference type="Proteomes" id="UP000253345">
    <property type="component" value="Unassembled WGS sequence"/>
</dbReference>
<dbReference type="RefSeq" id="WP_114347906.1">
    <property type="nucleotide sequence ID" value="NZ_QPJL01000002.1"/>
</dbReference>
<dbReference type="GO" id="GO:0005737">
    <property type="term" value="C:cytoplasm"/>
    <property type="evidence" value="ECO:0007669"/>
    <property type="project" value="TreeGrafter"/>
</dbReference>
<evidence type="ECO:0000313" key="2">
    <source>
        <dbReference type="EMBL" id="RCW88168.1"/>
    </source>
</evidence>